<accession>A0A1G2SN56</accession>
<feature type="transmembrane region" description="Helical" evidence="1">
    <location>
        <begin position="98"/>
        <end position="116"/>
    </location>
</feature>
<evidence type="ECO:0000313" key="3">
    <source>
        <dbReference type="Proteomes" id="UP000178168"/>
    </source>
</evidence>
<sequence length="117" mass="12499">MNILLFIHLVGAGALFVLSLWTFIDLWSGKREVFRARAFQIGGLFFVQVASGSALTLSDQAPSVVAYCSKMGLYLGVVAVIEGMLFEALTRTAFPLRPVTVIAGLSLFVIGGTAALM</sequence>
<dbReference type="EMBL" id="MHUZ01000002">
    <property type="protein sequence ID" value="OHA86384.1"/>
    <property type="molecule type" value="Genomic_DNA"/>
</dbReference>
<feature type="transmembrane region" description="Helical" evidence="1">
    <location>
        <begin position="64"/>
        <end position="86"/>
    </location>
</feature>
<protein>
    <recommendedName>
        <fullName evidence="4">EamA domain-containing protein</fullName>
    </recommendedName>
</protein>
<dbReference type="AlphaFoldDB" id="A0A1G2SN56"/>
<evidence type="ECO:0008006" key="4">
    <source>
        <dbReference type="Google" id="ProtNLM"/>
    </source>
</evidence>
<gene>
    <name evidence="2" type="ORF">A2591_02705</name>
</gene>
<comment type="caution">
    <text evidence="2">The sequence shown here is derived from an EMBL/GenBank/DDBJ whole genome shotgun (WGS) entry which is preliminary data.</text>
</comment>
<feature type="transmembrane region" description="Helical" evidence="1">
    <location>
        <begin position="6"/>
        <end position="27"/>
    </location>
</feature>
<keyword evidence="1" id="KW-0812">Transmembrane</keyword>
<dbReference type="Proteomes" id="UP000178168">
    <property type="component" value="Unassembled WGS sequence"/>
</dbReference>
<keyword evidence="1" id="KW-0472">Membrane</keyword>
<keyword evidence="1" id="KW-1133">Transmembrane helix</keyword>
<dbReference type="STRING" id="1802730.A2591_02705"/>
<organism evidence="2 3">
    <name type="scientific">Candidatus Yonathbacteria bacterium RIFOXYD1_FULL_52_36</name>
    <dbReference type="NCBI Taxonomy" id="1802730"/>
    <lineage>
        <taxon>Bacteria</taxon>
        <taxon>Candidatus Yonathiibacteriota</taxon>
    </lineage>
</organism>
<reference evidence="2 3" key="1">
    <citation type="journal article" date="2016" name="Nat. Commun.">
        <title>Thousands of microbial genomes shed light on interconnected biogeochemical processes in an aquifer system.</title>
        <authorList>
            <person name="Anantharaman K."/>
            <person name="Brown C.T."/>
            <person name="Hug L.A."/>
            <person name="Sharon I."/>
            <person name="Castelle C.J."/>
            <person name="Probst A.J."/>
            <person name="Thomas B.C."/>
            <person name="Singh A."/>
            <person name="Wilkins M.J."/>
            <person name="Karaoz U."/>
            <person name="Brodie E.L."/>
            <person name="Williams K.H."/>
            <person name="Hubbard S.S."/>
            <person name="Banfield J.F."/>
        </authorList>
    </citation>
    <scope>NUCLEOTIDE SEQUENCE [LARGE SCALE GENOMIC DNA]</scope>
</reference>
<evidence type="ECO:0000256" key="1">
    <source>
        <dbReference type="SAM" id="Phobius"/>
    </source>
</evidence>
<proteinExistence type="predicted"/>
<evidence type="ECO:0000313" key="2">
    <source>
        <dbReference type="EMBL" id="OHA86384.1"/>
    </source>
</evidence>
<name>A0A1G2SN56_9BACT</name>